<proteinExistence type="predicted"/>
<dbReference type="EMBL" id="KV423927">
    <property type="protein sequence ID" value="KZT60948.1"/>
    <property type="molecule type" value="Genomic_DNA"/>
</dbReference>
<keyword evidence="1" id="KW-0732">Signal</keyword>
<evidence type="ECO:0000256" key="1">
    <source>
        <dbReference type="SAM" id="SignalP"/>
    </source>
</evidence>
<evidence type="ECO:0000313" key="3">
    <source>
        <dbReference type="Proteomes" id="UP000076842"/>
    </source>
</evidence>
<evidence type="ECO:0000313" key="2">
    <source>
        <dbReference type="EMBL" id="KZT60948.1"/>
    </source>
</evidence>
<reference evidence="2 3" key="1">
    <citation type="journal article" date="2016" name="Mol. Biol. Evol.">
        <title>Comparative Genomics of Early-Diverging Mushroom-Forming Fungi Provides Insights into the Origins of Lignocellulose Decay Capabilities.</title>
        <authorList>
            <person name="Nagy L.G."/>
            <person name="Riley R."/>
            <person name="Tritt A."/>
            <person name="Adam C."/>
            <person name="Daum C."/>
            <person name="Floudas D."/>
            <person name="Sun H."/>
            <person name="Yadav J.S."/>
            <person name="Pangilinan J."/>
            <person name="Larsson K.H."/>
            <person name="Matsuura K."/>
            <person name="Barry K."/>
            <person name="Labutti K."/>
            <person name="Kuo R."/>
            <person name="Ohm R.A."/>
            <person name="Bhattacharya S.S."/>
            <person name="Shirouzu T."/>
            <person name="Yoshinaga Y."/>
            <person name="Martin F.M."/>
            <person name="Grigoriev I.V."/>
            <person name="Hibbett D.S."/>
        </authorList>
    </citation>
    <scope>NUCLEOTIDE SEQUENCE [LARGE SCALE GENOMIC DNA]</scope>
    <source>
        <strain evidence="2 3">HHB12733</strain>
    </source>
</reference>
<gene>
    <name evidence="2" type="ORF">CALCODRAFT_72598</name>
</gene>
<dbReference type="Proteomes" id="UP000076842">
    <property type="component" value="Unassembled WGS sequence"/>
</dbReference>
<dbReference type="InParanoid" id="A0A165IT79"/>
<feature type="chain" id="PRO_5007859503" description="Secreted protein" evidence="1">
    <location>
        <begin position="27"/>
        <end position="371"/>
    </location>
</feature>
<feature type="signal peptide" evidence="1">
    <location>
        <begin position="1"/>
        <end position="26"/>
    </location>
</feature>
<accession>A0A165IT79</accession>
<name>A0A165IT79_9BASI</name>
<sequence>MSIWPSRLLCGIVQLSIFQWWHHGLGTTRCTAGSTRSICLLILSVSDQRESCLYPVPAESHGQVPLSDLWVECGSGDCATGPVIPPFIVVLPPSLPKFGQRRWRYSDICCVPDHTPVPWRHTSRKRGQFPRQLKGKCITIPMARPAPNEITLPILGVHPLWKRSCLYSSQLPKRIRFRNVMPPWAALHDRDSAGPQWSGSILVAVVAMSPHRLPLRSGVSFNSSESYSVSRFGGLKNMRNRSRFALGPCIKGHSKGTDVIADSGVGGPFGPRRLWSLSRSPPHCSRPLPSQGCTTTAMPQQRHAGDAAVPVSTSVGTSRWCNGDLAETSSHCLPQNAVGARRCPYSNHQRYVLQCCRHARLGSPRSACFSQ</sequence>
<evidence type="ECO:0008006" key="4">
    <source>
        <dbReference type="Google" id="ProtNLM"/>
    </source>
</evidence>
<dbReference type="AlphaFoldDB" id="A0A165IT79"/>
<protein>
    <recommendedName>
        <fullName evidence="4">Secreted protein</fullName>
    </recommendedName>
</protein>
<keyword evidence="3" id="KW-1185">Reference proteome</keyword>
<organism evidence="2 3">
    <name type="scientific">Calocera cornea HHB12733</name>
    <dbReference type="NCBI Taxonomy" id="1353952"/>
    <lineage>
        <taxon>Eukaryota</taxon>
        <taxon>Fungi</taxon>
        <taxon>Dikarya</taxon>
        <taxon>Basidiomycota</taxon>
        <taxon>Agaricomycotina</taxon>
        <taxon>Dacrymycetes</taxon>
        <taxon>Dacrymycetales</taxon>
        <taxon>Dacrymycetaceae</taxon>
        <taxon>Calocera</taxon>
    </lineage>
</organism>